<evidence type="ECO:0000313" key="3">
    <source>
        <dbReference type="EMBL" id="CBY30884.1"/>
    </source>
</evidence>
<dbReference type="EMBL" id="FN654287">
    <property type="protein sequence ID" value="CBY30884.1"/>
    <property type="molecule type" value="Genomic_DNA"/>
</dbReference>
<accession>E4Y5I4</accession>
<proteinExistence type="predicted"/>
<keyword evidence="2" id="KW-0732">Signal</keyword>
<feature type="region of interest" description="Disordered" evidence="1">
    <location>
        <begin position="19"/>
        <end position="40"/>
    </location>
</feature>
<protein>
    <submittedName>
        <fullName evidence="3">Uncharacterized protein</fullName>
    </submittedName>
</protein>
<feature type="chain" id="PRO_5003193194" evidence="2">
    <location>
        <begin position="17"/>
        <end position="163"/>
    </location>
</feature>
<sequence length="163" mass="17435">MKLFSTIILLTATADARRRKKNKNRNDEVEETSGEGSGVAPVTAEEAVLVVDDLVNDLVAVADASGESTKALTRRVDHLKTLGALNAPDGACAAPYDTENFGGDDFATWAASVEATGDRCDDSTAIKTGMGAFLANYACTDGITSRKTKRWSRIVERLNNYCL</sequence>
<evidence type="ECO:0000256" key="2">
    <source>
        <dbReference type="SAM" id="SignalP"/>
    </source>
</evidence>
<feature type="signal peptide" evidence="2">
    <location>
        <begin position="1"/>
        <end position="16"/>
    </location>
</feature>
<reference evidence="3" key="1">
    <citation type="journal article" date="2010" name="Science">
        <title>Plasticity of animal genome architecture unmasked by rapid evolution of a pelagic tunicate.</title>
        <authorList>
            <person name="Denoeud F."/>
            <person name="Henriet S."/>
            <person name="Mungpakdee S."/>
            <person name="Aury J.M."/>
            <person name="Da Silva C."/>
            <person name="Brinkmann H."/>
            <person name="Mikhaleva J."/>
            <person name="Olsen L.C."/>
            <person name="Jubin C."/>
            <person name="Canestro C."/>
            <person name="Bouquet J.M."/>
            <person name="Danks G."/>
            <person name="Poulain J."/>
            <person name="Campsteijn C."/>
            <person name="Adamski M."/>
            <person name="Cross I."/>
            <person name="Yadetie F."/>
            <person name="Muffato M."/>
            <person name="Louis A."/>
            <person name="Butcher S."/>
            <person name="Tsagkogeorga G."/>
            <person name="Konrad A."/>
            <person name="Singh S."/>
            <person name="Jensen M.F."/>
            <person name="Cong E.H."/>
            <person name="Eikeseth-Otteraa H."/>
            <person name="Noel B."/>
            <person name="Anthouard V."/>
            <person name="Porcel B.M."/>
            <person name="Kachouri-Lafond R."/>
            <person name="Nishino A."/>
            <person name="Ugolini M."/>
            <person name="Chourrout P."/>
            <person name="Nishida H."/>
            <person name="Aasland R."/>
            <person name="Huzurbazar S."/>
            <person name="Westhof E."/>
            <person name="Delsuc F."/>
            <person name="Lehrach H."/>
            <person name="Reinhardt R."/>
            <person name="Weissenbach J."/>
            <person name="Roy S.W."/>
            <person name="Artiguenave F."/>
            <person name="Postlethwait J.H."/>
            <person name="Manak J.R."/>
            <person name="Thompson E.M."/>
            <person name="Jaillon O."/>
            <person name="Du Pasquier L."/>
            <person name="Boudinot P."/>
            <person name="Liberles D.A."/>
            <person name="Volff J.N."/>
            <person name="Philippe H."/>
            <person name="Lenhard B."/>
            <person name="Roest Crollius H."/>
            <person name="Wincker P."/>
            <person name="Chourrout D."/>
        </authorList>
    </citation>
    <scope>NUCLEOTIDE SEQUENCE [LARGE SCALE GENOMIC DNA]</scope>
</reference>
<evidence type="ECO:0000256" key="1">
    <source>
        <dbReference type="SAM" id="MobiDB-lite"/>
    </source>
</evidence>
<dbReference type="AlphaFoldDB" id="E4Y5I4"/>
<name>E4Y5I4_OIKDI</name>
<dbReference type="Proteomes" id="UP000011014">
    <property type="component" value="Unassembled WGS sequence"/>
</dbReference>
<gene>
    <name evidence="3" type="ORF">GSOID_T00018830001</name>
</gene>
<organism evidence="3">
    <name type="scientific">Oikopleura dioica</name>
    <name type="common">Tunicate</name>
    <dbReference type="NCBI Taxonomy" id="34765"/>
    <lineage>
        <taxon>Eukaryota</taxon>
        <taxon>Metazoa</taxon>
        <taxon>Chordata</taxon>
        <taxon>Tunicata</taxon>
        <taxon>Appendicularia</taxon>
        <taxon>Copelata</taxon>
        <taxon>Oikopleuridae</taxon>
        <taxon>Oikopleura</taxon>
    </lineage>
</organism>